<organism evidence="3 4">
    <name type="scientific">Nocardioides aromaticivorans</name>
    <dbReference type="NCBI Taxonomy" id="200618"/>
    <lineage>
        <taxon>Bacteria</taxon>
        <taxon>Bacillati</taxon>
        <taxon>Actinomycetota</taxon>
        <taxon>Actinomycetes</taxon>
        <taxon>Propionibacteriales</taxon>
        <taxon>Nocardioidaceae</taxon>
        <taxon>Nocardioides</taxon>
    </lineage>
</organism>
<sequence length="378" mass="39605">MTDGPQAFPPPGAPPPEQPAPLPQAFPQAFPAPGAPPAPEVPAGWAPYPTTGNGPRPGLALGAAHKPGAFPLRPLGLGDMYDGAFRIIRFNPKATVGAAVLVTAVAMIVPIVVTTVLTFTVGLAVDASGEYETDLSAGEAVGLLAAYGSLLLSYFLSFVGIALVTGMVVHVTRAAAVGRRLGLAEAWAATRGKRWRLIALVLLSIVAYFVATVVYVLLWIVLIVAGAGPWVLVAWGLVTVPAYIALCVWLWIKGYYLAVPILMLEDTGVFGAIARAWSLTTRHFWRTFGIALLTAIIGAVGGSILSTPFGFAGQIGLLVAPEYGALLLVLTQAIGMVVQNAFSAPFLASVTSMQYLDLRIRKEALDVELLREAGIISA</sequence>
<proteinExistence type="predicted"/>
<evidence type="ECO:0008006" key="5">
    <source>
        <dbReference type="Google" id="ProtNLM"/>
    </source>
</evidence>
<feature type="transmembrane region" description="Helical" evidence="2">
    <location>
        <begin position="145"/>
        <end position="171"/>
    </location>
</feature>
<gene>
    <name evidence="3" type="ORF">BJ993_003199</name>
</gene>
<evidence type="ECO:0000256" key="1">
    <source>
        <dbReference type="SAM" id="MobiDB-lite"/>
    </source>
</evidence>
<feature type="transmembrane region" description="Helical" evidence="2">
    <location>
        <begin position="284"/>
        <end position="305"/>
    </location>
</feature>
<reference evidence="3 4" key="1">
    <citation type="submission" date="2020-07" db="EMBL/GenBank/DDBJ databases">
        <title>Sequencing the genomes of 1000 actinobacteria strains.</title>
        <authorList>
            <person name="Klenk H.-P."/>
        </authorList>
    </citation>
    <scope>NUCLEOTIDE SEQUENCE [LARGE SCALE GENOMIC DNA]</scope>
    <source>
        <strain evidence="3 4">DSM 15131</strain>
    </source>
</reference>
<feature type="region of interest" description="Disordered" evidence="1">
    <location>
        <begin position="1"/>
        <end position="60"/>
    </location>
</feature>
<evidence type="ECO:0000313" key="4">
    <source>
        <dbReference type="Proteomes" id="UP000562045"/>
    </source>
</evidence>
<feature type="transmembrane region" description="Helical" evidence="2">
    <location>
        <begin position="197"/>
        <end position="224"/>
    </location>
</feature>
<keyword evidence="2" id="KW-0472">Membrane</keyword>
<dbReference type="EMBL" id="JACBZM010000001">
    <property type="protein sequence ID" value="NYI46119.1"/>
    <property type="molecule type" value="Genomic_DNA"/>
</dbReference>
<accession>A0A7Y9ZIH5</accession>
<keyword evidence="2" id="KW-0812">Transmembrane</keyword>
<evidence type="ECO:0000256" key="2">
    <source>
        <dbReference type="SAM" id="Phobius"/>
    </source>
</evidence>
<name>A0A7Y9ZIH5_9ACTN</name>
<feature type="transmembrane region" description="Helical" evidence="2">
    <location>
        <begin position="325"/>
        <end position="351"/>
    </location>
</feature>
<protein>
    <recommendedName>
        <fullName evidence="5">Glycerophosphoryl diester phosphodiesterase membrane domain-containing protein</fullName>
    </recommendedName>
</protein>
<feature type="compositionally biased region" description="Pro residues" evidence="1">
    <location>
        <begin position="7"/>
        <end position="24"/>
    </location>
</feature>
<dbReference type="AlphaFoldDB" id="A0A7Y9ZIH5"/>
<comment type="caution">
    <text evidence="3">The sequence shown here is derived from an EMBL/GenBank/DDBJ whole genome shotgun (WGS) entry which is preliminary data.</text>
</comment>
<feature type="transmembrane region" description="Helical" evidence="2">
    <location>
        <begin position="96"/>
        <end position="125"/>
    </location>
</feature>
<keyword evidence="2" id="KW-1133">Transmembrane helix</keyword>
<evidence type="ECO:0000313" key="3">
    <source>
        <dbReference type="EMBL" id="NYI46119.1"/>
    </source>
</evidence>
<dbReference type="Proteomes" id="UP000562045">
    <property type="component" value="Unassembled WGS sequence"/>
</dbReference>
<feature type="transmembrane region" description="Helical" evidence="2">
    <location>
        <begin position="230"/>
        <end position="252"/>
    </location>
</feature>
<dbReference type="RefSeq" id="WP_179649927.1">
    <property type="nucleotide sequence ID" value="NZ_JACBZM010000001.1"/>
</dbReference>